<name>A0A4U0FG77_9BACL</name>
<organism evidence="3 4">
    <name type="scientific">Cohnella pontilimi</name>
    <dbReference type="NCBI Taxonomy" id="2564100"/>
    <lineage>
        <taxon>Bacteria</taxon>
        <taxon>Bacillati</taxon>
        <taxon>Bacillota</taxon>
        <taxon>Bacilli</taxon>
        <taxon>Bacillales</taxon>
        <taxon>Paenibacillaceae</taxon>
        <taxon>Cohnella</taxon>
    </lineage>
</organism>
<dbReference type="CDD" id="cd02440">
    <property type="entry name" value="AdoMet_MTases"/>
    <property type="match status" value="1"/>
</dbReference>
<evidence type="ECO:0000259" key="2">
    <source>
        <dbReference type="Pfam" id="PF08241"/>
    </source>
</evidence>
<keyword evidence="4" id="KW-1185">Reference proteome</keyword>
<evidence type="ECO:0000313" key="3">
    <source>
        <dbReference type="EMBL" id="TJY43878.1"/>
    </source>
</evidence>
<dbReference type="SUPFAM" id="SSF53335">
    <property type="entry name" value="S-adenosyl-L-methionine-dependent methyltransferases"/>
    <property type="match status" value="1"/>
</dbReference>
<proteinExistence type="predicted"/>
<dbReference type="Gene3D" id="3.40.50.150">
    <property type="entry name" value="Vaccinia Virus protein VP39"/>
    <property type="match status" value="1"/>
</dbReference>
<dbReference type="Pfam" id="PF08241">
    <property type="entry name" value="Methyltransf_11"/>
    <property type="match status" value="1"/>
</dbReference>
<feature type="domain" description="Methyltransferase type 11" evidence="2">
    <location>
        <begin position="62"/>
        <end position="161"/>
    </location>
</feature>
<dbReference type="InterPro" id="IPR029063">
    <property type="entry name" value="SAM-dependent_MTases_sf"/>
</dbReference>
<accession>A0A4U0FG77</accession>
<dbReference type="Proteomes" id="UP000309673">
    <property type="component" value="Unassembled WGS sequence"/>
</dbReference>
<keyword evidence="1 3" id="KW-0808">Transferase</keyword>
<reference evidence="3 4" key="1">
    <citation type="submission" date="2019-04" db="EMBL/GenBank/DDBJ databases">
        <title>Cohnella sp. nov., isolated from soil.</title>
        <authorList>
            <person name="Kim W."/>
        </authorList>
    </citation>
    <scope>NUCLEOTIDE SEQUENCE [LARGE SCALE GENOMIC DNA]</scope>
    <source>
        <strain evidence="3 4">CAU 1483</strain>
    </source>
</reference>
<protein>
    <submittedName>
        <fullName evidence="3">Class I SAM-dependent methyltransferase</fullName>
    </submittedName>
</protein>
<dbReference type="EMBL" id="SUPK01000001">
    <property type="protein sequence ID" value="TJY43878.1"/>
    <property type="molecule type" value="Genomic_DNA"/>
</dbReference>
<dbReference type="GO" id="GO:0032259">
    <property type="term" value="P:methylation"/>
    <property type="evidence" value="ECO:0007669"/>
    <property type="project" value="UniProtKB-KW"/>
</dbReference>
<dbReference type="InterPro" id="IPR050447">
    <property type="entry name" value="Erg6_SMT_methyltransf"/>
</dbReference>
<gene>
    <name evidence="3" type="ORF">E5161_00240</name>
</gene>
<dbReference type="PANTHER" id="PTHR44068:SF1">
    <property type="entry name" value="HYPOTHETICAL LOC100005854"/>
    <property type="match status" value="1"/>
</dbReference>
<dbReference type="InterPro" id="IPR013216">
    <property type="entry name" value="Methyltransf_11"/>
</dbReference>
<evidence type="ECO:0000313" key="4">
    <source>
        <dbReference type="Proteomes" id="UP000309673"/>
    </source>
</evidence>
<keyword evidence="3" id="KW-0489">Methyltransferase</keyword>
<dbReference type="PANTHER" id="PTHR44068">
    <property type="entry name" value="ZGC:194242"/>
    <property type="match status" value="1"/>
</dbReference>
<dbReference type="GO" id="GO:0016126">
    <property type="term" value="P:sterol biosynthetic process"/>
    <property type="evidence" value="ECO:0007669"/>
    <property type="project" value="TreeGrafter"/>
</dbReference>
<evidence type="ECO:0000256" key="1">
    <source>
        <dbReference type="ARBA" id="ARBA00022679"/>
    </source>
</evidence>
<comment type="caution">
    <text evidence="3">The sequence shown here is derived from an EMBL/GenBank/DDBJ whole genome shotgun (WGS) entry which is preliminary data.</text>
</comment>
<dbReference type="OrthoDB" id="43862at2"/>
<dbReference type="GO" id="GO:0003838">
    <property type="term" value="F:sterol 24-C-methyltransferase activity"/>
    <property type="evidence" value="ECO:0007669"/>
    <property type="project" value="TreeGrafter"/>
</dbReference>
<dbReference type="AlphaFoldDB" id="A0A4U0FG77"/>
<sequence>MRSSRHRKGRDSMGIKETIARHLRQPAGFVGKLVGLLMNKGNDFMNRFTIGIVDPRPGESILEIGFGNGKYIHEIASKMKTGFVAGVDFSSTMVEQARKRNKAYILQGLVDINLGEVNHIPFESETFNKVFTVNTIYFWPNPANDIREIHRVLKTDGQLVVSFRSKERMERLEFTKHGFKLYDPEEVIELVRAAGFREIRSESAADRVMDVHCVIAVK</sequence>